<proteinExistence type="predicted"/>
<feature type="compositionally biased region" description="Basic and acidic residues" evidence="1">
    <location>
        <begin position="141"/>
        <end position="150"/>
    </location>
</feature>
<dbReference type="Proteomes" id="UP000019487">
    <property type="component" value="Unassembled WGS sequence"/>
</dbReference>
<evidence type="ECO:0000313" key="3">
    <source>
        <dbReference type="Proteomes" id="UP000019487"/>
    </source>
</evidence>
<gene>
    <name evidence="2" type="ORF">SBOR_0499</name>
</gene>
<feature type="compositionally biased region" description="Basic residues" evidence="1">
    <location>
        <begin position="202"/>
        <end position="216"/>
    </location>
</feature>
<dbReference type="EMBL" id="AYSA01000024">
    <property type="protein sequence ID" value="ESZ99089.1"/>
    <property type="molecule type" value="Genomic_DNA"/>
</dbReference>
<organism evidence="2 3">
    <name type="scientific">Sclerotinia borealis (strain F-4128)</name>
    <dbReference type="NCBI Taxonomy" id="1432307"/>
    <lineage>
        <taxon>Eukaryota</taxon>
        <taxon>Fungi</taxon>
        <taxon>Dikarya</taxon>
        <taxon>Ascomycota</taxon>
        <taxon>Pezizomycotina</taxon>
        <taxon>Leotiomycetes</taxon>
        <taxon>Helotiales</taxon>
        <taxon>Sclerotiniaceae</taxon>
        <taxon>Sclerotinia</taxon>
    </lineage>
</organism>
<protein>
    <submittedName>
        <fullName evidence="2">Uncharacterized protein</fullName>
    </submittedName>
</protein>
<evidence type="ECO:0000256" key="1">
    <source>
        <dbReference type="SAM" id="MobiDB-lite"/>
    </source>
</evidence>
<sequence>MSSNSEDAATSPVVVATGLPMYQSITQVGENQALPRTADNMEITHAPGQSGLYDARGHTRPNVARNIIPARPYGYGEIETDPRYAASASSWEATLRGWDCEFSKEKKCYYFFQKNSTGTRKLQWENPYACLQASQSHTDARLKEEAEKHAAASKPQKLVRTAGLNPAEMKYAKDVKASQPRDGFPSAHGTPVAAPSGSGASSRRRHRSDSKDKKKMKSEQPCGIL</sequence>
<accession>W9CWR9</accession>
<name>W9CWR9_SCLBF</name>
<keyword evidence="3" id="KW-1185">Reference proteome</keyword>
<dbReference type="HOGENOM" id="CLU_1230534_0_0_1"/>
<feature type="region of interest" description="Disordered" evidence="1">
    <location>
        <begin position="141"/>
        <end position="225"/>
    </location>
</feature>
<dbReference type="AlphaFoldDB" id="W9CWR9"/>
<reference evidence="2 3" key="1">
    <citation type="journal article" date="2014" name="Genome Announc.">
        <title>Draft genome sequence of Sclerotinia borealis, a psychrophilic plant pathogenic fungus.</title>
        <authorList>
            <person name="Mardanov A.V."/>
            <person name="Beletsky A.V."/>
            <person name="Kadnikov V.V."/>
            <person name="Ignatov A.N."/>
            <person name="Ravin N.V."/>
        </authorList>
    </citation>
    <scope>NUCLEOTIDE SEQUENCE [LARGE SCALE GENOMIC DNA]</scope>
    <source>
        <strain evidence="3">F-4157</strain>
    </source>
</reference>
<comment type="caution">
    <text evidence="2">The sequence shown here is derived from an EMBL/GenBank/DDBJ whole genome shotgun (WGS) entry which is preliminary data.</text>
</comment>
<evidence type="ECO:0000313" key="2">
    <source>
        <dbReference type="EMBL" id="ESZ99089.1"/>
    </source>
</evidence>